<keyword evidence="2" id="KW-0472">Membrane</keyword>
<evidence type="ECO:0000313" key="4">
    <source>
        <dbReference type="Proteomes" id="UP000523079"/>
    </source>
</evidence>
<comment type="caution">
    <text evidence="3">The sequence shown here is derived from an EMBL/GenBank/DDBJ whole genome shotgun (WGS) entry which is preliminary data.</text>
</comment>
<protein>
    <recommendedName>
        <fullName evidence="5">DUF3040 domain-containing protein</fullName>
    </recommendedName>
</protein>
<evidence type="ECO:0000313" key="3">
    <source>
        <dbReference type="EMBL" id="MBA8794323.1"/>
    </source>
</evidence>
<feature type="compositionally biased region" description="Low complexity" evidence="1">
    <location>
        <begin position="113"/>
        <end position="123"/>
    </location>
</feature>
<feature type="transmembrane region" description="Helical" evidence="2">
    <location>
        <begin position="69"/>
        <end position="93"/>
    </location>
</feature>
<accession>A0A7W3P5W0</accession>
<evidence type="ECO:0008006" key="5">
    <source>
        <dbReference type="Google" id="ProtNLM"/>
    </source>
</evidence>
<evidence type="ECO:0000256" key="2">
    <source>
        <dbReference type="SAM" id="Phobius"/>
    </source>
</evidence>
<feature type="region of interest" description="Disordered" evidence="1">
    <location>
        <begin position="100"/>
        <end position="141"/>
    </location>
</feature>
<name>A0A7W3P5W0_9ACTN</name>
<dbReference type="EMBL" id="JACGWT010000003">
    <property type="protein sequence ID" value="MBA8794323.1"/>
    <property type="molecule type" value="Genomic_DNA"/>
</dbReference>
<evidence type="ECO:0000256" key="1">
    <source>
        <dbReference type="SAM" id="MobiDB-lite"/>
    </source>
</evidence>
<sequence length="141" mass="15135">MALSEDEERLLQQMEAALAAEDPKLVHTLSGKGTRRVHRRRAAIAGVGFFLGLGMLVGGMAVGMSNHPVVGILVSVVGFVVMVAAAVTAIYAWQHVTGAQTVPGRSNDRPKPQGSSTGTSGQGFMDKMEERWKRRRDESGF</sequence>
<organism evidence="3 4">
    <name type="scientific">Microlunatus kandeliicorticis</name>
    <dbReference type="NCBI Taxonomy" id="1759536"/>
    <lineage>
        <taxon>Bacteria</taxon>
        <taxon>Bacillati</taxon>
        <taxon>Actinomycetota</taxon>
        <taxon>Actinomycetes</taxon>
        <taxon>Propionibacteriales</taxon>
        <taxon>Propionibacteriaceae</taxon>
        <taxon>Microlunatus</taxon>
    </lineage>
</organism>
<reference evidence="3 4" key="1">
    <citation type="submission" date="2020-07" db="EMBL/GenBank/DDBJ databases">
        <title>Sequencing the genomes of 1000 actinobacteria strains.</title>
        <authorList>
            <person name="Klenk H.-P."/>
        </authorList>
    </citation>
    <scope>NUCLEOTIDE SEQUENCE [LARGE SCALE GENOMIC DNA]</scope>
    <source>
        <strain evidence="3 4">DSM 100723</strain>
    </source>
</reference>
<keyword evidence="2" id="KW-1133">Transmembrane helix</keyword>
<feature type="compositionally biased region" description="Basic and acidic residues" evidence="1">
    <location>
        <begin position="126"/>
        <end position="141"/>
    </location>
</feature>
<dbReference type="Proteomes" id="UP000523079">
    <property type="component" value="Unassembled WGS sequence"/>
</dbReference>
<proteinExistence type="predicted"/>
<dbReference type="Pfam" id="PF11239">
    <property type="entry name" value="DUF3040"/>
    <property type="match status" value="1"/>
</dbReference>
<dbReference type="InterPro" id="IPR021401">
    <property type="entry name" value="DUF3040"/>
</dbReference>
<feature type="transmembrane region" description="Helical" evidence="2">
    <location>
        <begin position="42"/>
        <end position="63"/>
    </location>
</feature>
<dbReference type="RefSeq" id="WP_182559925.1">
    <property type="nucleotide sequence ID" value="NZ_JACGWT010000003.1"/>
</dbReference>
<gene>
    <name evidence="3" type="ORF">FHX74_001942</name>
</gene>
<keyword evidence="4" id="KW-1185">Reference proteome</keyword>
<dbReference type="AlphaFoldDB" id="A0A7W3P5W0"/>
<keyword evidence="2" id="KW-0812">Transmembrane</keyword>